<accession>A0A6A4H1F9</accession>
<dbReference type="Proteomes" id="UP000799118">
    <property type="component" value="Unassembled WGS sequence"/>
</dbReference>
<evidence type="ECO:0000313" key="2">
    <source>
        <dbReference type="EMBL" id="KAE9391518.1"/>
    </source>
</evidence>
<evidence type="ECO:0000313" key="3">
    <source>
        <dbReference type="Proteomes" id="UP000799118"/>
    </source>
</evidence>
<gene>
    <name evidence="2" type="ORF">BT96DRAFT_1001240</name>
</gene>
<keyword evidence="3" id="KW-1185">Reference proteome</keyword>
<dbReference type="AlphaFoldDB" id="A0A6A4H1F9"/>
<name>A0A6A4H1F9_9AGAR</name>
<sequence>MHSTVIVSQTPLSLSPYVRKRRVPNESHTSDQPAADGPEIRCNSLPVLTRRPNSCSFVLTATMPTDDAFQTTKFRRLRVIYPQSLFLNVLAALPTKSPYFLLDKSTLTPNSPYSKPYKTSLDIQLHIHLFLIPNSLFHPSFPFRYYRLRDQDHSTPI</sequence>
<protein>
    <submittedName>
        <fullName evidence="2">Uncharacterized protein</fullName>
    </submittedName>
</protein>
<proteinExistence type="predicted"/>
<dbReference type="EMBL" id="ML769621">
    <property type="protein sequence ID" value="KAE9391518.1"/>
    <property type="molecule type" value="Genomic_DNA"/>
</dbReference>
<organism evidence="2 3">
    <name type="scientific">Gymnopus androsaceus JB14</name>
    <dbReference type="NCBI Taxonomy" id="1447944"/>
    <lineage>
        <taxon>Eukaryota</taxon>
        <taxon>Fungi</taxon>
        <taxon>Dikarya</taxon>
        <taxon>Basidiomycota</taxon>
        <taxon>Agaricomycotina</taxon>
        <taxon>Agaricomycetes</taxon>
        <taxon>Agaricomycetidae</taxon>
        <taxon>Agaricales</taxon>
        <taxon>Marasmiineae</taxon>
        <taxon>Omphalotaceae</taxon>
        <taxon>Gymnopus</taxon>
    </lineage>
</organism>
<evidence type="ECO:0000256" key="1">
    <source>
        <dbReference type="SAM" id="MobiDB-lite"/>
    </source>
</evidence>
<reference evidence="2" key="1">
    <citation type="journal article" date="2019" name="Environ. Microbiol.">
        <title>Fungal ecological strategies reflected in gene transcription - a case study of two litter decomposers.</title>
        <authorList>
            <person name="Barbi F."/>
            <person name="Kohler A."/>
            <person name="Barry K."/>
            <person name="Baskaran P."/>
            <person name="Daum C."/>
            <person name="Fauchery L."/>
            <person name="Ihrmark K."/>
            <person name="Kuo A."/>
            <person name="LaButti K."/>
            <person name="Lipzen A."/>
            <person name="Morin E."/>
            <person name="Grigoriev I.V."/>
            <person name="Henrissat B."/>
            <person name="Lindahl B."/>
            <person name="Martin F."/>
        </authorList>
    </citation>
    <scope>NUCLEOTIDE SEQUENCE</scope>
    <source>
        <strain evidence="2">JB14</strain>
    </source>
</reference>
<feature type="region of interest" description="Disordered" evidence="1">
    <location>
        <begin position="17"/>
        <end position="38"/>
    </location>
</feature>